<dbReference type="Proteomes" id="UP000095431">
    <property type="component" value="Unassembled WGS sequence"/>
</dbReference>
<dbReference type="EMBL" id="CYZN01000008">
    <property type="protein sequence ID" value="CUN95090.1"/>
    <property type="molecule type" value="Genomic_DNA"/>
</dbReference>
<proteinExistence type="predicted"/>
<organism evidence="1 2">
    <name type="scientific">Blautia wexlerae</name>
    <dbReference type="NCBI Taxonomy" id="418240"/>
    <lineage>
        <taxon>Bacteria</taxon>
        <taxon>Bacillati</taxon>
        <taxon>Bacillota</taxon>
        <taxon>Clostridia</taxon>
        <taxon>Lachnospirales</taxon>
        <taxon>Lachnospiraceae</taxon>
        <taxon>Blautia</taxon>
    </lineage>
</organism>
<protein>
    <submittedName>
        <fullName evidence="1">Uncharacterized protein</fullName>
    </submittedName>
</protein>
<accession>A0A174B5R5</accession>
<name>A0A174B5R5_9FIRM</name>
<gene>
    <name evidence="1" type="ORF">ERS852478_01469</name>
</gene>
<evidence type="ECO:0000313" key="1">
    <source>
        <dbReference type="EMBL" id="CUN95090.1"/>
    </source>
</evidence>
<sequence length="154" mass="17692">MEVKLCVAKEARRKSNIEVLEIKYGGIEMTLKEILEAGGGILFVVLTLVQVAPIKVNPWTVLGRSIGRVLNKEVMDKIEEGNAKNARYRIIRFNDEVKHDVKHTEEHFDQIIEDIDTYENYCSDHPHFPNGKAVHSISNIRKIYDKCSDEHSFL</sequence>
<evidence type="ECO:0000313" key="2">
    <source>
        <dbReference type="Proteomes" id="UP000095431"/>
    </source>
</evidence>
<dbReference type="RefSeq" id="WP_055200111.1">
    <property type="nucleotide sequence ID" value="NZ_BTHH01000009.1"/>
</dbReference>
<reference evidence="1 2" key="1">
    <citation type="submission" date="2015-09" db="EMBL/GenBank/DDBJ databases">
        <authorList>
            <consortium name="Pathogen Informatics"/>
        </authorList>
    </citation>
    <scope>NUCLEOTIDE SEQUENCE [LARGE SCALE GENOMIC DNA]</scope>
    <source>
        <strain evidence="1 2">2789STDY5834863</strain>
    </source>
</reference>
<dbReference type="AlphaFoldDB" id="A0A174B5R5"/>